<organism evidence="1 2">
    <name type="scientific">Punctularia strigosozonata (strain HHB-11173)</name>
    <name type="common">White-rot fungus</name>
    <dbReference type="NCBI Taxonomy" id="741275"/>
    <lineage>
        <taxon>Eukaryota</taxon>
        <taxon>Fungi</taxon>
        <taxon>Dikarya</taxon>
        <taxon>Basidiomycota</taxon>
        <taxon>Agaricomycotina</taxon>
        <taxon>Agaricomycetes</taxon>
        <taxon>Corticiales</taxon>
        <taxon>Punctulariaceae</taxon>
        <taxon>Punctularia</taxon>
    </lineage>
</organism>
<reference evidence="2" key="1">
    <citation type="journal article" date="2012" name="Science">
        <title>The Paleozoic origin of enzymatic lignin decomposition reconstructed from 31 fungal genomes.</title>
        <authorList>
            <person name="Floudas D."/>
            <person name="Binder M."/>
            <person name="Riley R."/>
            <person name="Barry K."/>
            <person name="Blanchette R.A."/>
            <person name="Henrissat B."/>
            <person name="Martinez A.T."/>
            <person name="Otillar R."/>
            <person name="Spatafora J.W."/>
            <person name="Yadav J.S."/>
            <person name="Aerts A."/>
            <person name="Benoit I."/>
            <person name="Boyd A."/>
            <person name="Carlson A."/>
            <person name="Copeland A."/>
            <person name="Coutinho P.M."/>
            <person name="de Vries R.P."/>
            <person name="Ferreira P."/>
            <person name="Findley K."/>
            <person name="Foster B."/>
            <person name="Gaskell J."/>
            <person name="Glotzer D."/>
            <person name="Gorecki P."/>
            <person name="Heitman J."/>
            <person name="Hesse C."/>
            <person name="Hori C."/>
            <person name="Igarashi K."/>
            <person name="Jurgens J.A."/>
            <person name="Kallen N."/>
            <person name="Kersten P."/>
            <person name="Kohler A."/>
            <person name="Kuees U."/>
            <person name="Kumar T.K.A."/>
            <person name="Kuo A."/>
            <person name="LaButti K."/>
            <person name="Larrondo L.F."/>
            <person name="Lindquist E."/>
            <person name="Ling A."/>
            <person name="Lombard V."/>
            <person name="Lucas S."/>
            <person name="Lundell T."/>
            <person name="Martin R."/>
            <person name="McLaughlin D.J."/>
            <person name="Morgenstern I."/>
            <person name="Morin E."/>
            <person name="Murat C."/>
            <person name="Nagy L.G."/>
            <person name="Nolan M."/>
            <person name="Ohm R.A."/>
            <person name="Patyshakuliyeva A."/>
            <person name="Rokas A."/>
            <person name="Ruiz-Duenas F.J."/>
            <person name="Sabat G."/>
            <person name="Salamov A."/>
            <person name="Samejima M."/>
            <person name="Schmutz J."/>
            <person name="Slot J.C."/>
            <person name="St John F."/>
            <person name="Stenlid J."/>
            <person name="Sun H."/>
            <person name="Sun S."/>
            <person name="Syed K."/>
            <person name="Tsang A."/>
            <person name="Wiebenga A."/>
            <person name="Young D."/>
            <person name="Pisabarro A."/>
            <person name="Eastwood D.C."/>
            <person name="Martin F."/>
            <person name="Cullen D."/>
            <person name="Grigoriev I.V."/>
            <person name="Hibbett D.S."/>
        </authorList>
    </citation>
    <scope>NUCLEOTIDE SEQUENCE [LARGE SCALE GENOMIC DNA]</scope>
    <source>
        <strain evidence="2">HHB-11173 SS5</strain>
    </source>
</reference>
<dbReference type="OrthoDB" id="2678913at2759"/>
<sequence length="60" mass="6773">MGVPTLVQTTYIPPNHNSALSNTEAIDLYIQKERAARRYTGPFDRARLENLIGPFRTSPL</sequence>
<protein>
    <submittedName>
        <fullName evidence="1">Uncharacterized protein</fullName>
    </submittedName>
</protein>
<feature type="non-terminal residue" evidence="1">
    <location>
        <position position="60"/>
    </location>
</feature>
<dbReference type="RefSeq" id="XP_007389508.1">
    <property type="nucleotide sequence ID" value="XM_007389446.1"/>
</dbReference>
<dbReference type="HOGENOM" id="CLU_2948295_0_0_1"/>
<gene>
    <name evidence="1" type="ORF">PUNSTDRAFT_78473</name>
</gene>
<accession>R7S0B0</accession>
<evidence type="ECO:0000313" key="1">
    <source>
        <dbReference type="EMBL" id="EIN03264.1"/>
    </source>
</evidence>
<dbReference type="Proteomes" id="UP000054196">
    <property type="component" value="Unassembled WGS sequence"/>
</dbReference>
<dbReference type="GeneID" id="18885824"/>
<dbReference type="KEGG" id="psq:PUNSTDRAFT_78473"/>
<keyword evidence="2" id="KW-1185">Reference proteome</keyword>
<dbReference type="EMBL" id="JH687692">
    <property type="protein sequence ID" value="EIN03264.1"/>
    <property type="molecule type" value="Genomic_DNA"/>
</dbReference>
<evidence type="ECO:0000313" key="2">
    <source>
        <dbReference type="Proteomes" id="UP000054196"/>
    </source>
</evidence>
<proteinExistence type="predicted"/>
<dbReference type="AlphaFoldDB" id="R7S0B0"/>
<name>R7S0B0_PUNST</name>